<dbReference type="GO" id="GO:0003697">
    <property type="term" value="F:single-stranded DNA binding"/>
    <property type="evidence" value="ECO:0007669"/>
    <property type="project" value="InterPro"/>
</dbReference>
<dbReference type="PANTHER" id="PTHR13604:SF0">
    <property type="entry name" value="ABASIC SITE PROCESSING PROTEIN HMCES"/>
    <property type="match status" value="1"/>
</dbReference>
<dbReference type="EMBL" id="RHIB01000001">
    <property type="protein sequence ID" value="RNA69248.1"/>
    <property type="molecule type" value="Genomic_DNA"/>
</dbReference>
<evidence type="ECO:0000256" key="6">
    <source>
        <dbReference type="ARBA" id="ARBA00023125"/>
    </source>
</evidence>
<reference evidence="9 10" key="1">
    <citation type="submission" date="2018-10" db="EMBL/GenBank/DDBJ databases">
        <title>Bacillus Keqinensis sp. nov., a moderately halophilic bacterium isolated from a saline-alkaline lake.</title>
        <authorList>
            <person name="Wang H."/>
        </authorList>
    </citation>
    <scope>NUCLEOTIDE SEQUENCE [LARGE SCALE GENOMIC DNA]</scope>
    <source>
        <strain evidence="9 10">KQ-3</strain>
    </source>
</reference>
<keyword evidence="5" id="KW-0190">Covalent protein-DNA linkage</keyword>
<dbReference type="Gene3D" id="3.90.1680.10">
    <property type="entry name" value="SOS response associated peptidase-like"/>
    <property type="match status" value="1"/>
</dbReference>
<dbReference type="SUPFAM" id="SSF143081">
    <property type="entry name" value="BB1717-like"/>
    <property type="match status" value="1"/>
</dbReference>
<keyword evidence="3" id="KW-0227">DNA damage</keyword>
<keyword evidence="2 8" id="KW-0645">Protease</keyword>
<dbReference type="RefSeq" id="WP_122896769.1">
    <property type="nucleotide sequence ID" value="NZ_RHIB01000001.1"/>
</dbReference>
<evidence type="ECO:0000256" key="3">
    <source>
        <dbReference type="ARBA" id="ARBA00022763"/>
    </source>
</evidence>
<dbReference type="GO" id="GO:0008233">
    <property type="term" value="F:peptidase activity"/>
    <property type="evidence" value="ECO:0007669"/>
    <property type="project" value="UniProtKB-KW"/>
</dbReference>
<evidence type="ECO:0000256" key="2">
    <source>
        <dbReference type="ARBA" id="ARBA00022670"/>
    </source>
</evidence>
<dbReference type="OrthoDB" id="9782620at2"/>
<dbReference type="Proteomes" id="UP000278746">
    <property type="component" value="Unassembled WGS sequence"/>
</dbReference>
<dbReference type="GO" id="GO:0006508">
    <property type="term" value="P:proteolysis"/>
    <property type="evidence" value="ECO:0007669"/>
    <property type="project" value="UniProtKB-KW"/>
</dbReference>
<proteinExistence type="inferred from homology"/>
<evidence type="ECO:0000313" key="10">
    <source>
        <dbReference type="Proteomes" id="UP000278746"/>
    </source>
</evidence>
<protein>
    <recommendedName>
        <fullName evidence="8">Abasic site processing protein</fullName>
        <ecNumber evidence="8">3.4.-.-</ecNumber>
    </recommendedName>
</protein>
<sequence>MCGRYTLYSDPDFLNNHFDLENPEEAMTFKPRYNIAPSQDILAVVQGKKGQRAGFMKWGLVPSWADEPSIGNKMINARSETIHEKPSFKHLINRRRCIICASGFYEWKKEGGRKQPYYIQLPSEQPMMFAGLWDRWEKEGQTLITTTILTTEANSTMKELHHRMPVILNDDRQKHWLDVNSKDTLHKIYKERPSSLHIHPVSMFVNSPQNEGPECIERI</sequence>
<evidence type="ECO:0000256" key="1">
    <source>
        <dbReference type="ARBA" id="ARBA00008136"/>
    </source>
</evidence>
<dbReference type="AlphaFoldDB" id="A0A3M7TUC5"/>
<dbReference type="PANTHER" id="PTHR13604">
    <property type="entry name" value="DC12-RELATED"/>
    <property type="match status" value="1"/>
</dbReference>
<keyword evidence="10" id="KW-1185">Reference proteome</keyword>
<keyword evidence="4 8" id="KW-0378">Hydrolase</keyword>
<evidence type="ECO:0000256" key="4">
    <source>
        <dbReference type="ARBA" id="ARBA00022801"/>
    </source>
</evidence>
<evidence type="ECO:0000313" key="9">
    <source>
        <dbReference type="EMBL" id="RNA69248.1"/>
    </source>
</evidence>
<dbReference type="Pfam" id="PF02586">
    <property type="entry name" value="SRAP"/>
    <property type="match status" value="1"/>
</dbReference>
<organism evidence="9 10">
    <name type="scientific">Alteribacter keqinensis</name>
    <dbReference type="NCBI Taxonomy" id="2483800"/>
    <lineage>
        <taxon>Bacteria</taxon>
        <taxon>Bacillati</taxon>
        <taxon>Bacillota</taxon>
        <taxon>Bacilli</taxon>
        <taxon>Bacillales</taxon>
        <taxon>Bacillaceae</taxon>
        <taxon>Alteribacter</taxon>
    </lineage>
</organism>
<keyword evidence="6" id="KW-0238">DNA-binding</keyword>
<dbReference type="EC" id="3.4.-.-" evidence="8"/>
<comment type="similarity">
    <text evidence="1 8">Belongs to the SOS response-associated peptidase family.</text>
</comment>
<accession>A0A3M7TUC5</accession>
<dbReference type="InterPro" id="IPR003738">
    <property type="entry name" value="SRAP"/>
</dbReference>
<gene>
    <name evidence="9" type="ORF">EBO34_04690</name>
</gene>
<comment type="caution">
    <text evidence="9">The sequence shown here is derived from an EMBL/GenBank/DDBJ whole genome shotgun (WGS) entry which is preliminary data.</text>
</comment>
<dbReference type="InterPro" id="IPR036590">
    <property type="entry name" value="SRAP-like"/>
</dbReference>
<dbReference type="GO" id="GO:0016829">
    <property type="term" value="F:lyase activity"/>
    <property type="evidence" value="ECO:0007669"/>
    <property type="project" value="UniProtKB-KW"/>
</dbReference>
<name>A0A3M7TUC5_9BACI</name>
<evidence type="ECO:0000256" key="8">
    <source>
        <dbReference type="RuleBase" id="RU364100"/>
    </source>
</evidence>
<dbReference type="GO" id="GO:0106300">
    <property type="term" value="P:protein-DNA covalent cross-linking repair"/>
    <property type="evidence" value="ECO:0007669"/>
    <property type="project" value="InterPro"/>
</dbReference>
<keyword evidence="7" id="KW-0456">Lyase</keyword>
<evidence type="ECO:0000256" key="7">
    <source>
        <dbReference type="ARBA" id="ARBA00023239"/>
    </source>
</evidence>
<evidence type="ECO:0000256" key="5">
    <source>
        <dbReference type="ARBA" id="ARBA00023124"/>
    </source>
</evidence>